<reference evidence="1" key="1">
    <citation type="journal article" date="2020" name="Fungal Divers.">
        <title>Resolving the Mortierellaceae phylogeny through synthesis of multi-gene phylogenetics and phylogenomics.</title>
        <authorList>
            <person name="Vandepol N."/>
            <person name="Liber J."/>
            <person name="Desiro A."/>
            <person name="Na H."/>
            <person name="Kennedy M."/>
            <person name="Barry K."/>
            <person name="Grigoriev I.V."/>
            <person name="Miller A.N."/>
            <person name="O'Donnell K."/>
            <person name="Stajich J.E."/>
            <person name="Bonito G."/>
        </authorList>
    </citation>
    <scope>NUCLEOTIDE SEQUENCE</scope>
    <source>
        <strain evidence="1">NVP60</strain>
    </source>
</reference>
<dbReference type="Proteomes" id="UP000823405">
    <property type="component" value="Unassembled WGS sequence"/>
</dbReference>
<feature type="non-terminal residue" evidence="1">
    <location>
        <position position="173"/>
    </location>
</feature>
<accession>A0A9P6UCR7</accession>
<evidence type="ECO:0000313" key="1">
    <source>
        <dbReference type="EMBL" id="KAG0274889.1"/>
    </source>
</evidence>
<dbReference type="EMBL" id="JAAAIN010005366">
    <property type="protein sequence ID" value="KAG0274889.1"/>
    <property type="molecule type" value="Genomic_DNA"/>
</dbReference>
<proteinExistence type="predicted"/>
<sequence>MLARFDLHTLLHPISQTILTKQHARGKKLLLDRVEPEAWEAFTTQVDNALLNYSQLLEAPALDQFPTAYGHGAEATVFSNDYLQTFPLDRVWLALRNAIMDSAYAHLPSVKTGGLPPPPEGEGRIRILIADLGNIIRTTKEAFESEAAVDEGVQEAIHHQLRRWYGQNGVEMG</sequence>
<gene>
    <name evidence="1" type="ORF">BGZ97_010424</name>
</gene>
<name>A0A9P6UCR7_9FUNG</name>
<keyword evidence="2" id="KW-1185">Reference proteome</keyword>
<comment type="caution">
    <text evidence="1">The sequence shown here is derived from an EMBL/GenBank/DDBJ whole genome shotgun (WGS) entry which is preliminary data.</text>
</comment>
<dbReference type="OrthoDB" id="2439136at2759"/>
<dbReference type="AlphaFoldDB" id="A0A9P6UCR7"/>
<protein>
    <submittedName>
        <fullName evidence="1">Uncharacterized protein</fullName>
    </submittedName>
</protein>
<organism evidence="1 2">
    <name type="scientific">Linnemannia gamsii</name>
    <dbReference type="NCBI Taxonomy" id="64522"/>
    <lineage>
        <taxon>Eukaryota</taxon>
        <taxon>Fungi</taxon>
        <taxon>Fungi incertae sedis</taxon>
        <taxon>Mucoromycota</taxon>
        <taxon>Mortierellomycotina</taxon>
        <taxon>Mortierellomycetes</taxon>
        <taxon>Mortierellales</taxon>
        <taxon>Mortierellaceae</taxon>
        <taxon>Linnemannia</taxon>
    </lineage>
</organism>
<evidence type="ECO:0000313" key="2">
    <source>
        <dbReference type="Proteomes" id="UP000823405"/>
    </source>
</evidence>